<keyword evidence="1" id="KW-0472">Membrane</keyword>
<feature type="transmembrane region" description="Helical" evidence="1">
    <location>
        <begin position="7"/>
        <end position="33"/>
    </location>
</feature>
<organism evidence="2 3">
    <name type="scientific">Yersinia thracica</name>
    <dbReference type="NCBI Taxonomy" id="2890319"/>
    <lineage>
        <taxon>Bacteria</taxon>
        <taxon>Pseudomonadati</taxon>
        <taxon>Pseudomonadota</taxon>
        <taxon>Gammaproteobacteria</taxon>
        <taxon>Enterobacterales</taxon>
        <taxon>Yersiniaceae</taxon>
        <taxon>Yersinia</taxon>
    </lineage>
</organism>
<protein>
    <submittedName>
        <fullName evidence="2">Uncharacterized protein</fullName>
    </submittedName>
</protein>
<name>A0A0T9R2N4_9GAMM</name>
<keyword evidence="1" id="KW-1133">Transmembrane helix</keyword>
<keyword evidence="3" id="KW-1185">Reference proteome</keyword>
<evidence type="ECO:0000313" key="3">
    <source>
        <dbReference type="Proteomes" id="UP000041882"/>
    </source>
</evidence>
<dbReference type="EMBL" id="CQAW01000042">
    <property type="protein sequence ID" value="CNI41622.1"/>
    <property type="molecule type" value="Genomic_DNA"/>
</dbReference>
<dbReference type="RefSeq" id="WP_050116545.1">
    <property type="nucleotide sequence ID" value="NZ_CQAW01000042.1"/>
</dbReference>
<feature type="transmembrane region" description="Helical" evidence="1">
    <location>
        <begin position="53"/>
        <end position="72"/>
    </location>
</feature>
<sequence length="75" mass="8648">MLISKKSLLVLLYLCVAFSLMLFFVSFIFQVLGYWIGGGDQMLGYLMDNFHKVLKTGLVGVGVGCVYWFFYYRNI</sequence>
<reference evidence="3" key="1">
    <citation type="submission" date="2015-03" db="EMBL/GenBank/DDBJ databases">
        <authorList>
            <consortium name="Pathogen Informatics"/>
            <person name="Murphy D."/>
        </authorList>
    </citation>
    <scope>NUCLEOTIDE SEQUENCE [LARGE SCALE GENOMIC DNA]</scope>
    <source>
        <strain evidence="3">IP6945</strain>
    </source>
</reference>
<dbReference type="Proteomes" id="UP000041882">
    <property type="component" value="Unassembled WGS sequence"/>
</dbReference>
<evidence type="ECO:0000256" key="1">
    <source>
        <dbReference type="SAM" id="Phobius"/>
    </source>
</evidence>
<dbReference type="AlphaFoldDB" id="A0A0T9R2N4"/>
<accession>A0A0T9R2N4</accession>
<gene>
    <name evidence="2" type="ORF">ERS008472_04072</name>
</gene>
<proteinExistence type="predicted"/>
<evidence type="ECO:0000313" key="2">
    <source>
        <dbReference type="EMBL" id="CNI41622.1"/>
    </source>
</evidence>
<keyword evidence="1" id="KW-0812">Transmembrane</keyword>